<dbReference type="SUPFAM" id="SSF49764">
    <property type="entry name" value="HSP20-like chaperones"/>
    <property type="match status" value="1"/>
</dbReference>
<dbReference type="PROSITE" id="PS01031">
    <property type="entry name" value="SHSP"/>
    <property type="match status" value="1"/>
</dbReference>
<dbReference type="EMBL" id="JAFBFH010000008">
    <property type="protein sequence ID" value="MBM7714627.1"/>
    <property type="molecule type" value="Genomic_DNA"/>
</dbReference>
<dbReference type="RefSeq" id="WP_077112597.1">
    <property type="nucleotide sequence ID" value="NZ_JAFBFH010000008.1"/>
</dbReference>
<feature type="region of interest" description="Disordered" evidence="3">
    <location>
        <begin position="33"/>
        <end position="54"/>
    </location>
</feature>
<dbReference type="Proteomes" id="UP000823485">
    <property type="component" value="Unassembled WGS sequence"/>
</dbReference>
<dbReference type="Pfam" id="PF00011">
    <property type="entry name" value="HSP20"/>
    <property type="match status" value="1"/>
</dbReference>
<organism evidence="5 6">
    <name type="scientific">Siminovitchia thermophila</name>
    <dbReference type="NCBI Taxonomy" id="1245522"/>
    <lineage>
        <taxon>Bacteria</taxon>
        <taxon>Bacillati</taxon>
        <taxon>Bacillota</taxon>
        <taxon>Bacilli</taxon>
        <taxon>Bacillales</taxon>
        <taxon>Bacillaceae</taxon>
        <taxon>Siminovitchia</taxon>
    </lineage>
</organism>
<keyword evidence="6" id="KW-1185">Reference proteome</keyword>
<gene>
    <name evidence="5" type="ORF">JOC94_001599</name>
</gene>
<accession>A0ABS2R4S8</accession>
<dbReference type="InterPro" id="IPR002068">
    <property type="entry name" value="A-crystallin/Hsp20_dom"/>
</dbReference>
<evidence type="ECO:0000313" key="5">
    <source>
        <dbReference type="EMBL" id="MBM7714627.1"/>
    </source>
</evidence>
<dbReference type="InterPro" id="IPR031107">
    <property type="entry name" value="Small_HSP"/>
</dbReference>
<dbReference type="PANTHER" id="PTHR11527">
    <property type="entry name" value="HEAT-SHOCK PROTEIN 20 FAMILY MEMBER"/>
    <property type="match status" value="1"/>
</dbReference>
<sequence>MDFEKIKQWMEITQKYQNGKFWETIFDGNSFDEDEETSEVHPLQSKNKSDPKKYPKTDIYVTETDVVVLMEIPGALKEDIALSVSGSKLSVKGVLQPPMINGASVLNERKYGEFQRNIDLPEPVDSKDIYARFKNGLLTISYARKYTREENIMIR</sequence>
<comment type="similarity">
    <text evidence="1 2">Belongs to the small heat shock protein (HSP20) family.</text>
</comment>
<evidence type="ECO:0000256" key="3">
    <source>
        <dbReference type="SAM" id="MobiDB-lite"/>
    </source>
</evidence>
<dbReference type="Gene3D" id="2.60.40.790">
    <property type="match status" value="1"/>
</dbReference>
<evidence type="ECO:0000259" key="4">
    <source>
        <dbReference type="PROSITE" id="PS01031"/>
    </source>
</evidence>
<evidence type="ECO:0000313" key="6">
    <source>
        <dbReference type="Proteomes" id="UP000823485"/>
    </source>
</evidence>
<dbReference type="CDD" id="cd06464">
    <property type="entry name" value="ACD_sHsps-like"/>
    <property type="match status" value="1"/>
</dbReference>
<proteinExistence type="inferred from homology"/>
<protein>
    <submittedName>
        <fullName evidence="5">HSP20 family protein</fullName>
    </submittedName>
</protein>
<dbReference type="InterPro" id="IPR008978">
    <property type="entry name" value="HSP20-like_chaperone"/>
</dbReference>
<reference evidence="5 6" key="1">
    <citation type="submission" date="2021-01" db="EMBL/GenBank/DDBJ databases">
        <title>Genomic Encyclopedia of Type Strains, Phase IV (KMG-IV): sequencing the most valuable type-strain genomes for metagenomic binning, comparative biology and taxonomic classification.</title>
        <authorList>
            <person name="Goeker M."/>
        </authorList>
    </citation>
    <scope>NUCLEOTIDE SEQUENCE [LARGE SCALE GENOMIC DNA]</scope>
    <source>
        <strain evidence="5 6">DSM 105453</strain>
    </source>
</reference>
<name>A0ABS2R4S8_9BACI</name>
<comment type="caution">
    <text evidence="5">The sequence shown here is derived from an EMBL/GenBank/DDBJ whole genome shotgun (WGS) entry which is preliminary data.</text>
</comment>
<evidence type="ECO:0000256" key="1">
    <source>
        <dbReference type="PROSITE-ProRule" id="PRU00285"/>
    </source>
</evidence>
<evidence type="ECO:0000256" key="2">
    <source>
        <dbReference type="RuleBase" id="RU003616"/>
    </source>
</evidence>
<feature type="domain" description="SHSP" evidence="4">
    <location>
        <begin position="48"/>
        <end position="155"/>
    </location>
</feature>